<keyword evidence="8 9" id="KW-0472">Membrane</keyword>
<dbReference type="Gene3D" id="2.40.30.170">
    <property type="match status" value="1"/>
</dbReference>
<accession>A0A157QLS9</accession>
<keyword evidence="6 9" id="KW-0812">Transmembrane</keyword>
<dbReference type="Pfam" id="PF26002">
    <property type="entry name" value="Beta-barrel_AprE"/>
    <property type="match status" value="1"/>
</dbReference>
<keyword evidence="10" id="KW-0175">Coiled coil</keyword>
<feature type="transmembrane region" description="Helical" evidence="9">
    <location>
        <begin position="61"/>
        <end position="79"/>
    </location>
</feature>
<dbReference type="NCBIfam" id="TIGR01843">
    <property type="entry name" value="type_I_hlyD"/>
    <property type="match status" value="1"/>
</dbReference>
<dbReference type="GO" id="GO:0009306">
    <property type="term" value="P:protein secretion"/>
    <property type="evidence" value="ECO:0007669"/>
    <property type="project" value="InterPro"/>
</dbReference>
<evidence type="ECO:0000259" key="12">
    <source>
        <dbReference type="Pfam" id="PF26002"/>
    </source>
</evidence>
<keyword evidence="3 9" id="KW-0813">Transport</keyword>
<dbReference type="Pfam" id="PF25988">
    <property type="entry name" value="HH_CyaD"/>
    <property type="match status" value="1"/>
</dbReference>
<dbReference type="Gene3D" id="2.40.50.100">
    <property type="match status" value="1"/>
</dbReference>
<keyword evidence="7 9" id="KW-1133">Transmembrane helix</keyword>
<dbReference type="PANTHER" id="PTHR30386">
    <property type="entry name" value="MEMBRANE FUSION SUBUNIT OF EMRAB-TOLC MULTIDRUG EFFLUX PUMP"/>
    <property type="match status" value="1"/>
</dbReference>
<dbReference type="AlphaFoldDB" id="A0A157QLS9"/>
<evidence type="ECO:0000256" key="3">
    <source>
        <dbReference type="ARBA" id="ARBA00022448"/>
    </source>
</evidence>
<dbReference type="Gene3D" id="1.10.287.470">
    <property type="entry name" value="Helix hairpin bin"/>
    <property type="match status" value="1"/>
</dbReference>
<evidence type="ECO:0000256" key="4">
    <source>
        <dbReference type="ARBA" id="ARBA00022475"/>
    </source>
</evidence>
<organism evidence="13 14">
    <name type="scientific">Bordetella ansorpii</name>
    <dbReference type="NCBI Taxonomy" id="288768"/>
    <lineage>
        <taxon>Bacteria</taxon>
        <taxon>Pseudomonadati</taxon>
        <taxon>Pseudomonadota</taxon>
        <taxon>Betaproteobacteria</taxon>
        <taxon>Burkholderiales</taxon>
        <taxon>Alcaligenaceae</taxon>
        <taxon>Bordetella</taxon>
    </lineage>
</organism>
<keyword evidence="5 9" id="KW-0997">Cell inner membrane</keyword>
<comment type="similarity">
    <text evidence="2 9">Belongs to the membrane fusion protein (MFP) (TC 8.A.1) family.</text>
</comment>
<dbReference type="InterPro" id="IPR059040">
    <property type="entry name" value="HH_CyaD-like"/>
</dbReference>
<feature type="coiled-coil region" evidence="10">
    <location>
        <begin position="241"/>
        <end position="320"/>
    </location>
</feature>
<dbReference type="EMBL" id="FKBS01000025">
    <property type="protein sequence ID" value="SAI46717.1"/>
    <property type="molecule type" value="Genomic_DNA"/>
</dbReference>
<evidence type="ECO:0000256" key="6">
    <source>
        <dbReference type="ARBA" id="ARBA00022692"/>
    </source>
</evidence>
<dbReference type="PROSITE" id="PS00543">
    <property type="entry name" value="HLYD_FAMILY"/>
    <property type="match status" value="1"/>
</dbReference>
<evidence type="ECO:0000256" key="9">
    <source>
        <dbReference type="RuleBase" id="RU365093"/>
    </source>
</evidence>
<feature type="domain" description="AprE-like beta-barrel" evidence="12">
    <location>
        <begin position="363"/>
        <end position="451"/>
    </location>
</feature>
<dbReference type="OrthoDB" id="9775513at2"/>
<evidence type="ECO:0000259" key="11">
    <source>
        <dbReference type="Pfam" id="PF25988"/>
    </source>
</evidence>
<evidence type="ECO:0000313" key="14">
    <source>
        <dbReference type="Proteomes" id="UP000077037"/>
    </source>
</evidence>
<evidence type="ECO:0000256" key="2">
    <source>
        <dbReference type="ARBA" id="ARBA00009477"/>
    </source>
</evidence>
<evidence type="ECO:0000256" key="8">
    <source>
        <dbReference type="ARBA" id="ARBA00023136"/>
    </source>
</evidence>
<dbReference type="InterPro" id="IPR058982">
    <property type="entry name" value="Beta-barrel_AprE"/>
</dbReference>
<evidence type="ECO:0000313" key="13">
    <source>
        <dbReference type="EMBL" id="SAI46717.1"/>
    </source>
</evidence>
<dbReference type="Proteomes" id="UP000077037">
    <property type="component" value="Unassembled WGS sequence"/>
</dbReference>
<proteinExistence type="inferred from homology"/>
<evidence type="ECO:0000256" key="1">
    <source>
        <dbReference type="ARBA" id="ARBA00004377"/>
    </source>
</evidence>
<feature type="domain" description="CyaD-like alpha-helical hairpin" evidence="11">
    <location>
        <begin position="130"/>
        <end position="323"/>
    </location>
</feature>
<reference evidence="13 14" key="1">
    <citation type="submission" date="2016-03" db="EMBL/GenBank/DDBJ databases">
        <authorList>
            <consortium name="Pathogen Informatics"/>
        </authorList>
    </citation>
    <scope>NUCLEOTIDE SEQUENCE [LARGE SCALE GENOMIC DNA]</scope>
    <source>
        <strain evidence="13 14">NCTC13364</strain>
    </source>
</reference>
<dbReference type="PANTHER" id="PTHR30386:SF27">
    <property type="entry name" value="MEMBRANE FUSION PROTEIN (MFP) FAMILY PROTEIN"/>
    <property type="match status" value="1"/>
</dbReference>
<sequence length="474" mass="52474">MGVSHALSARKDLIKRYGAVFATSWKERKQWDTNRYRADEAEFLPAALALQQQAVSPAPRVAMWLLIAFAALAVLWSVFGRVDIVATAQGKIIPSEGTQVVQPIGTASVRAIHVREGQQVRAGQLLVELDGTTTQADRQRIANDLLAWTLQAAHAEAMLRAIDTGVEPEMALIEVPAQTNADAQRFVLGEYAALRAKLAGIDAELASRQAERESVRAMVHKLELTAPIAKQRALALKDLASQEYVARNSYLERERERIEQESDLRVQRSRLKEIDAAIAQVRQQRETALADSRHANLERLTDARERMALLEQDLIKARQSESLTRLAAPVSGTVQQLAIRTVGGVVTEAQPLMLVVPEEHVMEVEAFLENKDVGFVQPGQDAEVKIEAFPYTRYGIVPGKVTSVSDDAIQDEKRGLVYAVRVALSHTSIPVQDSEIRLSPGMAVTAEIKTGRRRVIQYFLGPLIEYGSESLRER</sequence>
<evidence type="ECO:0000256" key="10">
    <source>
        <dbReference type="SAM" id="Coils"/>
    </source>
</evidence>
<dbReference type="InterPro" id="IPR050739">
    <property type="entry name" value="MFP"/>
</dbReference>
<comment type="subcellular location">
    <subcellularLocation>
        <location evidence="1 9">Cell inner membrane</location>
        <topology evidence="1 9">Single-pass membrane protein</topology>
    </subcellularLocation>
</comment>
<gene>
    <name evidence="13" type="primary">cyaD_2</name>
    <name evidence="13" type="ORF">SAMEA1982600_03712</name>
</gene>
<evidence type="ECO:0000256" key="5">
    <source>
        <dbReference type="ARBA" id="ARBA00022519"/>
    </source>
</evidence>
<dbReference type="PRINTS" id="PR01490">
    <property type="entry name" value="RTXTOXIND"/>
</dbReference>
<dbReference type="GO" id="GO:0005886">
    <property type="term" value="C:plasma membrane"/>
    <property type="evidence" value="ECO:0007669"/>
    <property type="project" value="UniProtKB-SubCell"/>
</dbReference>
<dbReference type="InterPro" id="IPR010129">
    <property type="entry name" value="T1SS_HlyD"/>
</dbReference>
<evidence type="ECO:0000256" key="7">
    <source>
        <dbReference type="ARBA" id="ARBA00022989"/>
    </source>
</evidence>
<keyword evidence="4 9" id="KW-1003">Cell membrane</keyword>
<dbReference type="InterPro" id="IPR006144">
    <property type="entry name" value="Secretion_HlyD_CS"/>
</dbReference>
<name>A0A157QLS9_9BORD</name>
<protein>
    <recommendedName>
        <fullName evidence="9">Membrane fusion protein (MFP) family protein</fullName>
    </recommendedName>
</protein>